<organism evidence="1 2">
    <name type="scientific">Melastoma candidum</name>
    <dbReference type="NCBI Taxonomy" id="119954"/>
    <lineage>
        <taxon>Eukaryota</taxon>
        <taxon>Viridiplantae</taxon>
        <taxon>Streptophyta</taxon>
        <taxon>Embryophyta</taxon>
        <taxon>Tracheophyta</taxon>
        <taxon>Spermatophyta</taxon>
        <taxon>Magnoliopsida</taxon>
        <taxon>eudicotyledons</taxon>
        <taxon>Gunneridae</taxon>
        <taxon>Pentapetalae</taxon>
        <taxon>rosids</taxon>
        <taxon>malvids</taxon>
        <taxon>Myrtales</taxon>
        <taxon>Melastomataceae</taxon>
        <taxon>Melastomatoideae</taxon>
        <taxon>Melastomateae</taxon>
        <taxon>Melastoma</taxon>
    </lineage>
</organism>
<reference evidence="2" key="1">
    <citation type="journal article" date="2023" name="Front. Plant Sci.">
        <title>Chromosomal-level genome assembly of Melastoma candidum provides insights into trichome evolution.</title>
        <authorList>
            <person name="Zhong Y."/>
            <person name="Wu W."/>
            <person name="Sun C."/>
            <person name="Zou P."/>
            <person name="Liu Y."/>
            <person name="Dai S."/>
            <person name="Zhou R."/>
        </authorList>
    </citation>
    <scope>NUCLEOTIDE SEQUENCE [LARGE SCALE GENOMIC DNA]</scope>
</reference>
<dbReference type="EMBL" id="CM042883">
    <property type="protein sequence ID" value="KAI4374970.1"/>
    <property type="molecule type" value="Genomic_DNA"/>
</dbReference>
<keyword evidence="2" id="KW-1185">Reference proteome</keyword>
<sequence length="387" mass="42087">MDSAVGDYGGGLVVQKRTKRLPGRNRKLQSFFRVSEIVVISLFLLSHYSSGVSAAGEFLKRVLSLLSKPLHAFFISNVIVLAIAVLSGVDADSLWIGRGKKVRGGVVTDGVYDEYITCCRGIVGRGYDLEVLQEAGDIPEVEKQIVLFSSPTPSIEGGKGSLSVAACNRCMKDCYPWGGMEAESNMDIASPRGRGRLVLHGVVGGHAPGEPAAAARDESTSNSPPEKFIDEAKPHRIDRLTLPDIIVPRAATCDSSTAEKHATPKSLSKASSNGQKALPTIAVAIRHGELKNNPRQREMEAERSRDIPSPRGRGRLAAVRGNGIRTVDDLSNDEFNQNVEKYIAKTRRFLQEESMRDINLGSLYQDRSAGPRSCRGSEVVRRAYRIS</sequence>
<proteinExistence type="predicted"/>
<name>A0ACB9R809_9MYRT</name>
<evidence type="ECO:0000313" key="1">
    <source>
        <dbReference type="EMBL" id="KAI4374970.1"/>
    </source>
</evidence>
<comment type="caution">
    <text evidence="1">The sequence shown here is derived from an EMBL/GenBank/DDBJ whole genome shotgun (WGS) entry which is preliminary data.</text>
</comment>
<protein>
    <submittedName>
        <fullName evidence="1">Uncharacterized protein</fullName>
    </submittedName>
</protein>
<evidence type="ECO:0000313" key="2">
    <source>
        <dbReference type="Proteomes" id="UP001057402"/>
    </source>
</evidence>
<dbReference type="Proteomes" id="UP001057402">
    <property type="component" value="Chromosome 4"/>
</dbReference>
<gene>
    <name evidence="1" type="ORF">MLD38_012899</name>
</gene>
<accession>A0ACB9R809</accession>